<dbReference type="InterPro" id="IPR051971">
    <property type="entry name" value="E3_ubiquitin-PDZ_ligase"/>
</dbReference>
<evidence type="ECO:0000256" key="1">
    <source>
        <dbReference type="SAM" id="MobiDB-lite"/>
    </source>
</evidence>
<gene>
    <name evidence="3" type="ORF">PLEPLA_LOCUS41289</name>
</gene>
<accession>A0A9N7VSJ2</accession>
<keyword evidence="4" id="KW-1185">Reference proteome</keyword>
<dbReference type="InterPro" id="IPR001478">
    <property type="entry name" value="PDZ"/>
</dbReference>
<dbReference type="Proteomes" id="UP001153269">
    <property type="component" value="Unassembled WGS sequence"/>
</dbReference>
<dbReference type="SUPFAM" id="SSF50156">
    <property type="entry name" value="PDZ domain-like"/>
    <property type="match status" value="1"/>
</dbReference>
<protein>
    <recommendedName>
        <fullName evidence="2">PDZ domain-containing protein</fullName>
    </recommendedName>
</protein>
<feature type="domain" description="PDZ" evidence="2">
    <location>
        <begin position="148"/>
        <end position="219"/>
    </location>
</feature>
<feature type="region of interest" description="Disordered" evidence="1">
    <location>
        <begin position="81"/>
        <end position="111"/>
    </location>
</feature>
<dbReference type="AlphaFoldDB" id="A0A9N7VSJ2"/>
<evidence type="ECO:0000259" key="2">
    <source>
        <dbReference type="PROSITE" id="PS50106"/>
    </source>
</evidence>
<proteinExistence type="predicted"/>
<dbReference type="CDD" id="cd06716">
    <property type="entry name" value="PDZ2-PDZRN4-like"/>
    <property type="match status" value="1"/>
</dbReference>
<reference evidence="3" key="1">
    <citation type="submission" date="2020-03" db="EMBL/GenBank/DDBJ databases">
        <authorList>
            <person name="Weist P."/>
        </authorList>
    </citation>
    <scope>NUCLEOTIDE SEQUENCE</scope>
</reference>
<dbReference type="InterPro" id="IPR036034">
    <property type="entry name" value="PDZ_sf"/>
</dbReference>
<dbReference type="Gene3D" id="2.30.42.10">
    <property type="match status" value="1"/>
</dbReference>
<feature type="compositionally biased region" description="Basic residues" evidence="1">
    <location>
        <begin position="83"/>
        <end position="92"/>
    </location>
</feature>
<organism evidence="3 4">
    <name type="scientific">Pleuronectes platessa</name>
    <name type="common">European plaice</name>
    <dbReference type="NCBI Taxonomy" id="8262"/>
    <lineage>
        <taxon>Eukaryota</taxon>
        <taxon>Metazoa</taxon>
        <taxon>Chordata</taxon>
        <taxon>Craniata</taxon>
        <taxon>Vertebrata</taxon>
        <taxon>Euteleostomi</taxon>
        <taxon>Actinopterygii</taxon>
        <taxon>Neopterygii</taxon>
        <taxon>Teleostei</taxon>
        <taxon>Neoteleostei</taxon>
        <taxon>Acanthomorphata</taxon>
        <taxon>Carangaria</taxon>
        <taxon>Pleuronectiformes</taxon>
        <taxon>Pleuronectoidei</taxon>
        <taxon>Pleuronectidae</taxon>
        <taxon>Pleuronectes</taxon>
    </lineage>
</organism>
<dbReference type="PANTHER" id="PTHR15545:SF4">
    <property type="entry name" value="PDZ DOMAIN-CONTAINING PROTEIN 4"/>
    <property type="match status" value="1"/>
</dbReference>
<feature type="compositionally biased region" description="Polar residues" evidence="1">
    <location>
        <begin position="14"/>
        <end position="28"/>
    </location>
</feature>
<feature type="region of interest" description="Disordered" evidence="1">
    <location>
        <begin position="1"/>
        <end position="48"/>
    </location>
</feature>
<dbReference type="Pfam" id="PF00595">
    <property type="entry name" value="PDZ"/>
    <property type="match status" value="1"/>
</dbReference>
<evidence type="ECO:0000313" key="4">
    <source>
        <dbReference type="Proteomes" id="UP001153269"/>
    </source>
</evidence>
<feature type="compositionally biased region" description="Pro residues" evidence="1">
    <location>
        <begin position="97"/>
        <end position="108"/>
    </location>
</feature>
<dbReference type="PANTHER" id="PTHR15545">
    <property type="entry name" value="PDZ DOMAIN CONTAINING RING FINGER PROTEIN 3, 4"/>
    <property type="match status" value="1"/>
</dbReference>
<dbReference type="PROSITE" id="PS50106">
    <property type="entry name" value="PDZ"/>
    <property type="match status" value="1"/>
</dbReference>
<sequence>MDRHGDMKVRGRRTSQPPLDRPQNSQEALQPPGSVRKGHRRKGTVVCGSTSISSVTMVAIPDCMDSSTQTDLSFQSVMTMGRSRGHHPHHGRGGSSSPPPPPPSPPLPHLGGPYGINEFCVFEYNDPNDYFDASHHEVDRQDDLEYEEVELYKSSQQEKLGLTVCYRTEDEEDLGIYVGEVNPNSIAAKNGRIREGDRILQVRKQFRDVREETTSETKS</sequence>
<name>A0A9N7VSJ2_PLEPL</name>
<dbReference type="EMBL" id="CADEAL010004174">
    <property type="protein sequence ID" value="CAB1453535.1"/>
    <property type="molecule type" value="Genomic_DNA"/>
</dbReference>
<evidence type="ECO:0000313" key="3">
    <source>
        <dbReference type="EMBL" id="CAB1453535.1"/>
    </source>
</evidence>
<comment type="caution">
    <text evidence="3">The sequence shown here is derived from an EMBL/GenBank/DDBJ whole genome shotgun (WGS) entry which is preliminary data.</text>
</comment>